<feature type="compositionally biased region" description="Basic and acidic residues" evidence="1">
    <location>
        <begin position="295"/>
        <end position="338"/>
    </location>
</feature>
<dbReference type="AlphaFoldDB" id="A0A087GRK9"/>
<gene>
    <name evidence="4" type="ordered locus">AALP_Aa6g252000</name>
</gene>
<dbReference type="eggNOG" id="KOG1075">
    <property type="taxonomic scope" value="Eukaryota"/>
</dbReference>
<feature type="compositionally biased region" description="Basic and acidic residues" evidence="1">
    <location>
        <begin position="225"/>
        <end position="245"/>
    </location>
</feature>
<accession>A0A087GRK9</accession>
<dbReference type="InterPro" id="IPR040256">
    <property type="entry name" value="At4g02000-like"/>
</dbReference>
<evidence type="ECO:0008006" key="6">
    <source>
        <dbReference type="Google" id="ProtNLM"/>
    </source>
</evidence>
<dbReference type="Pfam" id="PF14111">
    <property type="entry name" value="DUF4283"/>
    <property type="match status" value="1"/>
</dbReference>
<feature type="non-terminal residue" evidence="4">
    <location>
        <position position="395"/>
    </location>
</feature>
<dbReference type="PANTHER" id="PTHR31286:SF178">
    <property type="entry name" value="DUF4283 DOMAIN-CONTAINING PROTEIN"/>
    <property type="match status" value="1"/>
</dbReference>
<reference evidence="5" key="1">
    <citation type="journal article" date="2015" name="Nat. Plants">
        <title>Genome expansion of Arabis alpina linked with retrotransposition and reduced symmetric DNA methylation.</title>
        <authorList>
            <person name="Willing E.M."/>
            <person name="Rawat V."/>
            <person name="Mandakova T."/>
            <person name="Maumus F."/>
            <person name="James G.V."/>
            <person name="Nordstroem K.J."/>
            <person name="Becker C."/>
            <person name="Warthmann N."/>
            <person name="Chica C."/>
            <person name="Szarzynska B."/>
            <person name="Zytnicki M."/>
            <person name="Albani M.C."/>
            <person name="Kiefer C."/>
            <person name="Bergonzi S."/>
            <person name="Castaings L."/>
            <person name="Mateos J.L."/>
            <person name="Berns M.C."/>
            <person name="Bujdoso N."/>
            <person name="Piofczyk T."/>
            <person name="de Lorenzo L."/>
            <person name="Barrero-Sicilia C."/>
            <person name="Mateos I."/>
            <person name="Piednoel M."/>
            <person name="Hagmann J."/>
            <person name="Chen-Min-Tao R."/>
            <person name="Iglesias-Fernandez R."/>
            <person name="Schuster S.C."/>
            <person name="Alonso-Blanco C."/>
            <person name="Roudier F."/>
            <person name="Carbonero P."/>
            <person name="Paz-Ares J."/>
            <person name="Davis S.J."/>
            <person name="Pecinka A."/>
            <person name="Quesneville H."/>
            <person name="Colot V."/>
            <person name="Lysak M.A."/>
            <person name="Weigel D."/>
            <person name="Coupland G."/>
            <person name="Schneeberger K."/>
        </authorList>
    </citation>
    <scope>NUCLEOTIDE SEQUENCE [LARGE SCALE GENOMIC DNA]</scope>
    <source>
        <strain evidence="5">cv. Pajares</strain>
    </source>
</reference>
<proteinExistence type="predicted"/>
<dbReference type="PANTHER" id="PTHR31286">
    <property type="entry name" value="GLYCINE-RICH CELL WALL STRUCTURAL PROTEIN 1.8-LIKE"/>
    <property type="match status" value="1"/>
</dbReference>
<feature type="region of interest" description="Disordered" evidence="1">
    <location>
        <begin position="372"/>
        <end position="395"/>
    </location>
</feature>
<dbReference type="OrthoDB" id="1745573at2759"/>
<dbReference type="InterPro" id="IPR025558">
    <property type="entry name" value="DUF4283"/>
</dbReference>
<keyword evidence="5" id="KW-1185">Reference proteome</keyword>
<dbReference type="Proteomes" id="UP000029120">
    <property type="component" value="Chromosome 6"/>
</dbReference>
<name>A0A087GRK9_ARAAL</name>
<feature type="region of interest" description="Disordered" evidence="1">
    <location>
        <begin position="211"/>
        <end position="343"/>
    </location>
</feature>
<sequence>MSSSDKDVEKEKPLKLPPINKDQLLKRFERTLVGRALLPEVQDQKLGAMIRFLPTVWRCEGSVQGIEMGDGRVHFRFQQEKDLQMVLDNRPYHFDGSMVALDRWVPTVRRDFPNTIPFWVIIHGLPDYRREEETVQSIGEDLGEFELVDVSDPTPRVRVTLECNSPLLQRRETDDAGQLCVLDFKYEKLQRHCSRCFRMTHEVLQCPERALAKQQPRQHHRELKRRNESEDLRERQRSFREDRGRSVRSHRNPRDTSARARTDQASSSRASSSRPKPVRRDILPELDNSQSHTVESLKEKVSTKEWVRKSFAREESREKTAEMRGERDHGGVNRESKKPKAPWYRATEEEAAIDNEIAFQTARWEAVEVQNGPATNVGGNSAAARVEPGPLDSFL</sequence>
<dbReference type="InterPro" id="IPR025836">
    <property type="entry name" value="Zn_knuckle_CX2CX4HX4C"/>
</dbReference>
<evidence type="ECO:0000313" key="4">
    <source>
        <dbReference type="EMBL" id="KFK32511.1"/>
    </source>
</evidence>
<dbReference type="Pfam" id="PF14392">
    <property type="entry name" value="zf-CCHC_4"/>
    <property type="match status" value="1"/>
</dbReference>
<protein>
    <recommendedName>
        <fullName evidence="6">DUF4283 domain-containing protein</fullName>
    </recommendedName>
</protein>
<feature type="compositionally biased region" description="Basic and acidic residues" evidence="1">
    <location>
        <begin position="252"/>
        <end position="262"/>
    </location>
</feature>
<feature type="domain" description="Zinc knuckle CX2CX4HX4C" evidence="3">
    <location>
        <begin position="174"/>
        <end position="207"/>
    </location>
</feature>
<evidence type="ECO:0000256" key="1">
    <source>
        <dbReference type="SAM" id="MobiDB-lite"/>
    </source>
</evidence>
<organism evidence="4 5">
    <name type="scientific">Arabis alpina</name>
    <name type="common">Alpine rock-cress</name>
    <dbReference type="NCBI Taxonomy" id="50452"/>
    <lineage>
        <taxon>Eukaryota</taxon>
        <taxon>Viridiplantae</taxon>
        <taxon>Streptophyta</taxon>
        <taxon>Embryophyta</taxon>
        <taxon>Tracheophyta</taxon>
        <taxon>Spermatophyta</taxon>
        <taxon>Magnoliopsida</taxon>
        <taxon>eudicotyledons</taxon>
        <taxon>Gunneridae</taxon>
        <taxon>Pentapetalae</taxon>
        <taxon>rosids</taxon>
        <taxon>malvids</taxon>
        <taxon>Brassicales</taxon>
        <taxon>Brassicaceae</taxon>
        <taxon>Arabideae</taxon>
        <taxon>Arabis</taxon>
    </lineage>
</organism>
<dbReference type="OMA" id="FRMTHEV"/>
<feature type="compositionally biased region" description="Low complexity" evidence="1">
    <location>
        <begin position="263"/>
        <end position="274"/>
    </location>
</feature>
<feature type="domain" description="DUF4283" evidence="2">
    <location>
        <begin position="26"/>
        <end position="108"/>
    </location>
</feature>
<evidence type="ECO:0000259" key="2">
    <source>
        <dbReference type="Pfam" id="PF14111"/>
    </source>
</evidence>
<dbReference type="EMBL" id="CM002874">
    <property type="protein sequence ID" value="KFK32511.1"/>
    <property type="molecule type" value="Genomic_DNA"/>
</dbReference>
<evidence type="ECO:0000259" key="3">
    <source>
        <dbReference type="Pfam" id="PF14392"/>
    </source>
</evidence>
<evidence type="ECO:0000313" key="5">
    <source>
        <dbReference type="Proteomes" id="UP000029120"/>
    </source>
</evidence>